<dbReference type="EMBL" id="BAAADD010000009">
    <property type="protein sequence ID" value="GAA0582101.1"/>
    <property type="molecule type" value="Genomic_DNA"/>
</dbReference>
<keyword evidence="3" id="KW-1185">Reference proteome</keyword>
<evidence type="ECO:0000256" key="1">
    <source>
        <dbReference type="SAM" id="SignalP"/>
    </source>
</evidence>
<name>A0ABP3Q9Z1_9PROT</name>
<evidence type="ECO:0000313" key="2">
    <source>
        <dbReference type="EMBL" id="GAA0582101.1"/>
    </source>
</evidence>
<dbReference type="RefSeq" id="WP_166935236.1">
    <property type="nucleotide sequence ID" value="NZ_BAAADD010000009.1"/>
</dbReference>
<proteinExistence type="predicted"/>
<reference evidence="3" key="1">
    <citation type="journal article" date="2019" name="Int. J. Syst. Evol. Microbiol.">
        <title>The Global Catalogue of Microorganisms (GCM) 10K type strain sequencing project: providing services to taxonomists for standard genome sequencing and annotation.</title>
        <authorList>
            <consortium name="The Broad Institute Genomics Platform"/>
            <consortium name="The Broad Institute Genome Sequencing Center for Infectious Disease"/>
            <person name="Wu L."/>
            <person name="Ma J."/>
        </authorList>
    </citation>
    <scope>NUCLEOTIDE SEQUENCE [LARGE SCALE GENOMIC DNA]</scope>
    <source>
        <strain evidence="3">JCM 15089</strain>
    </source>
</reference>
<protein>
    <recommendedName>
        <fullName evidence="4">Lipoprotein</fullName>
    </recommendedName>
</protein>
<feature type="signal peptide" evidence="1">
    <location>
        <begin position="1"/>
        <end position="27"/>
    </location>
</feature>
<accession>A0ABP3Q9Z1</accession>
<feature type="chain" id="PRO_5045784639" description="Lipoprotein" evidence="1">
    <location>
        <begin position="28"/>
        <end position="416"/>
    </location>
</feature>
<evidence type="ECO:0008006" key="4">
    <source>
        <dbReference type="Google" id="ProtNLM"/>
    </source>
</evidence>
<organism evidence="2 3">
    <name type="scientific">Rhizomicrobium electricum</name>
    <dbReference type="NCBI Taxonomy" id="480070"/>
    <lineage>
        <taxon>Bacteria</taxon>
        <taxon>Pseudomonadati</taxon>
        <taxon>Pseudomonadota</taxon>
        <taxon>Alphaproteobacteria</taxon>
        <taxon>Micropepsales</taxon>
        <taxon>Micropepsaceae</taxon>
        <taxon>Rhizomicrobium</taxon>
    </lineage>
</organism>
<dbReference type="Proteomes" id="UP001499951">
    <property type="component" value="Unassembled WGS sequence"/>
</dbReference>
<gene>
    <name evidence="2" type="ORF">GCM10008942_33770</name>
</gene>
<keyword evidence="1" id="KW-0732">Signal</keyword>
<evidence type="ECO:0000313" key="3">
    <source>
        <dbReference type="Proteomes" id="UP001499951"/>
    </source>
</evidence>
<comment type="caution">
    <text evidence="2">The sequence shown here is derived from an EMBL/GenBank/DDBJ whole genome shotgun (WGS) entry which is preliminary data.</text>
</comment>
<sequence>MVAPFRFSRRFLLASAAALAWTPRSFAEDGPPGSAEFDLLMKEGRYLPLLRFYQSQGTTAAAWLTAQLAAMTGDEAAAFAVPDSAPRAVPDLADCRAVDALETIVQAARSRQIVILNEAHHASRCRAFAAQLAARLHGEGFTVFAGEAFDNSAHPSAAATALNAGGSVTPQLGWYLADPVYAEMVRAMRRRGTRFAAYEARAVQLQGTSGDSEIEAREDAEANNFIADVLGPHPKARVLVLCGYDHVVKTATADGRMWFAARLKAKTGIDPLCVAQSWGLPSMGGEEPALKAVLDTFAFTAPAILFDKHDRPFNPSLANTVDVEVIHPRLAAVDGRPGWLATGRKRAPFALSALVGPHDLIQAVPAEEAAAPNVVPADQYPLLPGAREAVFFLHEGRYEVRLETDDGRRVLGELKV</sequence>